<reference evidence="2 3" key="2">
    <citation type="journal article" date="2008" name="Bioinformatics">
        <title>Assembly reconciliation.</title>
        <authorList>
            <person name="Zimin A.V."/>
            <person name="Smith D.R."/>
            <person name="Sutton G."/>
            <person name="Yorke J.A."/>
        </authorList>
    </citation>
    <scope>NUCLEOTIDE SEQUENCE [LARGE SCALE GENOMIC DNA]</scope>
    <source>
        <strain evidence="2 3">TSC#14021-0224.01</strain>
    </source>
</reference>
<feature type="signal peptide" evidence="1">
    <location>
        <begin position="1"/>
        <end position="23"/>
    </location>
</feature>
<dbReference type="Proteomes" id="UP000008711">
    <property type="component" value="Unassembled WGS sequence"/>
</dbReference>
<dbReference type="PANTHER" id="PTHR20898">
    <property type="entry name" value="DAEDALUS ON 3-RELATED-RELATED"/>
    <property type="match status" value="1"/>
</dbReference>
<name>B3P7U0_DROER</name>
<keyword evidence="1" id="KW-0732">Signal</keyword>
<accession>B3P7U0</accession>
<evidence type="ECO:0000313" key="2">
    <source>
        <dbReference type="EMBL" id="EDV52998.1"/>
    </source>
</evidence>
<dbReference type="PhylomeDB" id="B3P7U0"/>
<keyword evidence="3" id="KW-1185">Reference proteome</keyword>
<protein>
    <submittedName>
        <fullName evidence="2">GG11895</fullName>
    </submittedName>
</protein>
<dbReference type="EMBL" id="CH954182">
    <property type="protein sequence ID" value="EDV52998.1"/>
    <property type="molecule type" value="Genomic_DNA"/>
</dbReference>
<dbReference type="OrthoDB" id="7789165at2759"/>
<dbReference type="HOGENOM" id="CLU_116900_0_0_1"/>
<gene>
    <name evidence="2" type="primary">Dere\GG11895</name>
    <name evidence="2" type="ORF">Dere_GG11895</name>
</gene>
<sequence>MGIQKYCIMVLCAVSFSVVQISSKFDFTNIKCNSFDKEFSDFEHCYIKPINRSYKYVAVKVKLFKTPITKVNIGIFKRFNGYNGYRPFMYNITVDACRFLNDTKRNPTASYLYSFMKPFSNMNHSCPFDHDLIVDKLPIQFVNDQVTKVLPVPEGDYVYETNWFAYGIKRAAVKVYGTIS</sequence>
<dbReference type="AlphaFoldDB" id="B3P7U0"/>
<organism evidence="2 3">
    <name type="scientific">Drosophila erecta</name>
    <name type="common">Fruit fly</name>
    <dbReference type="NCBI Taxonomy" id="7220"/>
    <lineage>
        <taxon>Eukaryota</taxon>
        <taxon>Metazoa</taxon>
        <taxon>Ecdysozoa</taxon>
        <taxon>Arthropoda</taxon>
        <taxon>Hexapoda</taxon>
        <taxon>Insecta</taxon>
        <taxon>Pterygota</taxon>
        <taxon>Neoptera</taxon>
        <taxon>Endopterygota</taxon>
        <taxon>Diptera</taxon>
        <taxon>Brachycera</taxon>
        <taxon>Muscomorpha</taxon>
        <taxon>Ephydroidea</taxon>
        <taxon>Drosophilidae</taxon>
        <taxon>Drosophila</taxon>
        <taxon>Sophophora</taxon>
    </lineage>
</organism>
<reference evidence="2 3" key="1">
    <citation type="journal article" date="2007" name="Nature">
        <title>Evolution of genes and genomes on the Drosophila phylogeny.</title>
        <authorList>
            <consortium name="Drosophila 12 Genomes Consortium"/>
            <person name="Clark A.G."/>
            <person name="Eisen M.B."/>
            <person name="Smith D.R."/>
            <person name="Bergman C.M."/>
            <person name="Oliver B."/>
            <person name="Markow T.A."/>
            <person name="Kaufman T.C."/>
            <person name="Kellis M."/>
            <person name="Gelbart W."/>
            <person name="Iyer V.N."/>
            <person name="Pollard D.A."/>
            <person name="Sackton T.B."/>
            <person name="Larracuente A.M."/>
            <person name="Singh N.D."/>
            <person name="Abad J.P."/>
            <person name="Abt D.N."/>
            <person name="Adryan B."/>
            <person name="Aguade M."/>
            <person name="Akashi H."/>
            <person name="Anderson W.W."/>
            <person name="Aquadro C.F."/>
            <person name="Ardell D.H."/>
            <person name="Arguello R."/>
            <person name="Artieri C.G."/>
            <person name="Barbash D.A."/>
            <person name="Barker D."/>
            <person name="Barsanti P."/>
            <person name="Batterham P."/>
            <person name="Batzoglou S."/>
            <person name="Begun D."/>
            <person name="Bhutkar A."/>
            <person name="Blanco E."/>
            <person name="Bosak S.A."/>
            <person name="Bradley R.K."/>
            <person name="Brand A.D."/>
            <person name="Brent M.R."/>
            <person name="Brooks A.N."/>
            <person name="Brown R.H."/>
            <person name="Butlin R.K."/>
            <person name="Caggese C."/>
            <person name="Calvi B.R."/>
            <person name="Bernardo de Carvalho A."/>
            <person name="Caspi A."/>
            <person name="Castrezana S."/>
            <person name="Celniker S.E."/>
            <person name="Chang J.L."/>
            <person name="Chapple C."/>
            <person name="Chatterji S."/>
            <person name="Chinwalla A."/>
            <person name="Civetta A."/>
            <person name="Clifton S.W."/>
            <person name="Comeron J.M."/>
            <person name="Costello J.C."/>
            <person name="Coyne J.A."/>
            <person name="Daub J."/>
            <person name="David R.G."/>
            <person name="Delcher A.L."/>
            <person name="Delehaunty K."/>
            <person name="Do C.B."/>
            <person name="Ebling H."/>
            <person name="Edwards K."/>
            <person name="Eickbush T."/>
            <person name="Evans J.D."/>
            <person name="Filipski A."/>
            <person name="Findeiss S."/>
            <person name="Freyhult E."/>
            <person name="Fulton L."/>
            <person name="Fulton R."/>
            <person name="Garcia A.C."/>
            <person name="Gardiner A."/>
            <person name="Garfield D.A."/>
            <person name="Garvin B.E."/>
            <person name="Gibson G."/>
            <person name="Gilbert D."/>
            <person name="Gnerre S."/>
            <person name="Godfrey J."/>
            <person name="Good R."/>
            <person name="Gotea V."/>
            <person name="Gravely B."/>
            <person name="Greenberg A.J."/>
            <person name="Griffiths-Jones S."/>
            <person name="Gross S."/>
            <person name="Guigo R."/>
            <person name="Gustafson E.A."/>
            <person name="Haerty W."/>
            <person name="Hahn M.W."/>
            <person name="Halligan D.L."/>
            <person name="Halpern A.L."/>
            <person name="Halter G.M."/>
            <person name="Han M.V."/>
            <person name="Heger A."/>
            <person name="Hillier L."/>
            <person name="Hinrichs A.S."/>
            <person name="Holmes I."/>
            <person name="Hoskins R.A."/>
            <person name="Hubisz M.J."/>
            <person name="Hultmark D."/>
            <person name="Huntley M.A."/>
            <person name="Jaffe D.B."/>
            <person name="Jagadeeshan S."/>
            <person name="Jeck W.R."/>
            <person name="Johnson J."/>
            <person name="Jones C.D."/>
            <person name="Jordan W.C."/>
            <person name="Karpen G.H."/>
            <person name="Kataoka E."/>
            <person name="Keightley P.D."/>
            <person name="Kheradpour P."/>
            <person name="Kirkness E.F."/>
            <person name="Koerich L.B."/>
            <person name="Kristiansen K."/>
            <person name="Kudrna D."/>
            <person name="Kulathinal R.J."/>
            <person name="Kumar S."/>
            <person name="Kwok R."/>
            <person name="Lander E."/>
            <person name="Langley C.H."/>
            <person name="Lapoint R."/>
            <person name="Lazzaro B.P."/>
            <person name="Lee S.J."/>
            <person name="Levesque L."/>
            <person name="Li R."/>
            <person name="Lin C.F."/>
            <person name="Lin M.F."/>
            <person name="Lindblad-Toh K."/>
            <person name="Llopart A."/>
            <person name="Long M."/>
            <person name="Low L."/>
            <person name="Lozovsky E."/>
            <person name="Lu J."/>
            <person name="Luo M."/>
            <person name="Machado C.A."/>
            <person name="Makalowski W."/>
            <person name="Marzo M."/>
            <person name="Matsuda M."/>
            <person name="Matzkin L."/>
            <person name="McAllister B."/>
            <person name="McBride C.S."/>
            <person name="McKernan B."/>
            <person name="McKernan K."/>
            <person name="Mendez-Lago M."/>
            <person name="Minx P."/>
            <person name="Mollenhauer M.U."/>
            <person name="Montooth K."/>
            <person name="Mount S.M."/>
            <person name="Mu X."/>
            <person name="Myers E."/>
            <person name="Negre B."/>
            <person name="Newfeld S."/>
            <person name="Nielsen R."/>
            <person name="Noor M.A."/>
            <person name="O'Grady P."/>
            <person name="Pachter L."/>
            <person name="Papaceit M."/>
            <person name="Parisi M.J."/>
            <person name="Parisi M."/>
            <person name="Parts L."/>
            <person name="Pedersen J.S."/>
            <person name="Pesole G."/>
            <person name="Phillippy A.M."/>
            <person name="Ponting C.P."/>
            <person name="Pop M."/>
            <person name="Porcelli D."/>
            <person name="Powell J.R."/>
            <person name="Prohaska S."/>
            <person name="Pruitt K."/>
            <person name="Puig M."/>
            <person name="Quesneville H."/>
            <person name="Ram K.R."/>
            <person name="Rand D."/>
            <person name="Rasmussen M.D."/>
            <person name="Reed L.K."/>
            <person name="Reenan R."/>
            <person name="Reily A."/>
            <person name="Remington K.A."/>
            <person name="Rieger T.T."/>
            <person name="Ritchie M.G."/>
            <person name="Robin C."/>
            <person name="Rogers Y.H."/>
            <person name="Rohde C."/>
            <person name="Rozas J."/>
            <person name="Rubenfield M.J."/>
            <person name="Ruiz A."/>
            <person name="Russo S."/>
            <person name="Salzberg S.L."/>
            <person name="Sanchez-Gracia A."/>
            <person name="Saranga D.J."/>
            <person name="Sato H."/>
            <person name="Schaeffer S.W."/>
            <person name="Schatz M.C."/>
            <person name="Schlenke T."/>
            <person name="Schwartz R."/>
            <person name="Segarra C."/>
            <person name="Singh R.S."/>
            <person name="Sirot L."/>
            <person name="Sirota M."/>
            <person name="Sisneros N.B."/>
            <person name="Smith C.D."/>
            <person name="Smith T.F."/>
            <person name="Spieth J."/>
            <person name="Stage D.E."/>
            <person name="Stark A."/>
            <person name="Stephan W."/>
            <person name="Strausberg R.L."/>
            <person name="Strempel S."/>
            <person name="Sturgill D."/>
            <person name="Sutton G."/>
            <person name="Sutton G.G."/>
            <person name="Tao W."/>
            <person name="Teichmann S."/>
            <person name="Tobari Y.N."/>
            <person name="Tomimura Y."/>
            <person name="Tsolas J.M."/>
            <person name="Valente V.L."/>
            <person name="Venter E."/>
            <person name="Venter J.C."/>
            <person name="Vicario S."/>
            <person name="Vieira F.G."/>
            <person name="Vilella A.J."/>
            <person name="Villasante A."/>
            <person name="Walenz B."/>
            <person name="Wang J."/>
            <person name="Wasserman M."/>
            <person name="Watts T."/>
            <person name="Wilson D."/>
            <person name="Wilson R.K."/>
            <person name="Wing R.A."/>
            <person name="Wolfner M.F."/>
            <person name="Wong A."/>
            <person name="Wong G.K."/>
            <person name="Wu C.I."/>
            <person name="Wu G."/>
            <person name="Yamamoto D."/>
            <person name="Yang H.P."/>
            <person name="Yang S.P."/>
            <person name="Yorke J.A."/>
            <person name="Yoshida K."/>
            <person name="Zdobnov E."/>
            <person name="Zhang P."/>
            <person name="Zhang Y."/>
            <person name="Zimin A.V."/>
            <person name="Baldwin J."/>
            <person name="Abdouelleil A."/>
            <person name="Abdulkadir J."/>
            <person name="Abebe A."/>
            <person name="Abera B."/>
            <person name="Abreu J."/>
            <person name="Acer S.C."/>
            <person name="Aftuck L."/>
            <person name="Alexander A."/>
            <person name="An P."/>
            <person name="Anderson E."/>
            <person name="Anderson S."/>
            <person name="Arachi H."/>
            <person name="Azer M."/>
            <person name="Bachantsang P."/>
            <person name="Barry A."/>
            <person name="Bayul T."/>
            <person name="Berlin A."/>
            <person name="Bessette D."/>
            <person name="Bloom T."/>
            <person name="Blye J."/>
            <person name="Boguslavskiy L."/>
            <person name="Bonnet C."/>
            <person name="Boukhgalter B."/>
            <person name="Bourzgui I."/>
            <person name="Brown A."/>
            <person name="Cahill P."/>
            <person name="Channer S."/>
            <person name="Cheshatsang Y."/>
            <person name="Chuda L."/>
            <person name="Citroen M."/>
            <person name="Collymore A."/>
            <person name="Cooke P."/>
            <person name="Costello M."/>
            <person name="D'Aco K."/>
            <person name="Daza R."/>
            <person name="De Haan G."/>
            <person name="DeGray S."/>
            <person name="DeMaso C."/>
            <person name="Dhargay N."/>
            <person name="Dooley K."/>
            <person name="Dooley E."/>
            <person name="Doricent M."/>
            <person name="Dorje P."/>
            <person name="Dorjee K."/>
            <person name="Dupes A."/>
            <person name="Elong R."/>
            <person name="Falk J."/>
            <person name="Farina A."/>
            <person name="Faro S."/>
            <person name="Ferguson D."/>
            <person name="Fisher S."/>
            <person name="Foley C.D."/>
            <person name="Franke A."/>
            <person name="Friedrich D."/>
            <person name="Gadbois L."/>
            <person name="Gearin G."/>
            <person name="Gearin C.R."/>
            <person name="Giannoukos G."/>
            <person name="Goode T."/>
            <person name="Graham J."/>
            <person name="Grandbois E."/>
            <person name="Grewal S."/>
            <person name="Gyaltsen K."/>
            <person name="Hafez N."/>
            <person name="Hagos B."/>
            <person name="Hall J."/>
            <person name="Henson C."/>
            <person name="Hollinger A."/>
            <person name="Honan T."/>
            <person name="Huard M.D."/>
            <person name="Hughes L."/>
            <person name="Hurhula B."/>
            <person name="Husby M.E."/>
            <person name="Kamat A."/>
            <person name="Kanga B."/>
            <person name="Kashin S."/>
            <person name="Khazanovich D."/>
            <person name="Kisner P."/>
            <person name="Lance K."/>
            <person name="Lara M."/>
            <person name="Lee W."/>
            <person name="Lennon N."/>
            <person name="Letendre F."/>
            <person name="LeVine R."/>
            <person name="Lipovsky A."/>
            <person name="Liu X."/>
            <person name="Liu J."/>
            <person name="Liu S."/>
            <person name="Lokyitsang T."/>
            <person name="Lokyitsang Y."/>
            <person name="Lubonja R."/>
            <person name="Lui A."/>
            <person name="MacDonald P."/>
            <person name="Magnisalis V."/>
            <person name="Maru K."/>
            <person name="Matthews C."/>
            <person name="McCusker W."/>
            <person name="McDonough S."/>
            <person name="Mehta T."/>
            <person name="Meldrim J."/>
            <person name="Meneus L."/>
            <person name="Mihai O."/>
            <person name="Mihalev A."/>
            <person name="Mihova T."/>
            <person name="Mittelman R."/>
            <person name="Mlenga V."/>
            <person name="Montmayeur A."/>
            <person name="Mulrain L."/>
            <person name="Navidi A."/>
            <person name="Naylor J."/>
            <person name="Negash T."/>
            <person name="Nguyen T."/>
            <person name="Nguyen N."/>
            <person name="Nicol R."/>
            <person name="Norbu C."/>
            <person name="Norbu N."/>
            <person name="Novod N."/>
            <person name="O'Neill B."/>
            <person name="Osman S."/>
            <person name="Markiewicz E."/>
            <person name="Oyono O.L."/>
            <person name="Patti C."/>
            <person name="Phunkhang P."/>
            <person name="Pierre F."/>
            <person name="Priest M."/>
            <person name="Raghuraman S."/>
            <person name="Rege F."/>
            <person name="Reyes R."/>
            <person name="Rise C."/>
            <person name="Rogov P."/>
            <person name="Ross K."/>
            <person name="Ryan E."/>
            <person name="Settipalli S."/>
            <person name="Shea T."/>
            <person name="Sherpa N."/>
            <person name="Shi L."/>
            <person name="Shih D."/>
            <person name="Sparrow T."/>
            <person name="Spaulding J."/>
            <person name="Stalker J."/>
            <person name="Stange-Thomann N."/>
            <person name="Stavropoulos S."/>
            <person name="Stone C."/>
            <person name="Strader C."/>
            <person name="Tesfaye S."/>
            <person name="Thomson T."/>
            <person name="Thoulutsang Y."/>
            <person name="Thoulutsang D."/>
            <person name="Topham K."/>
            <person name="Topping I."/>
            <person name="Tsamla T."/>
            <person name="Vassiliev H."/>
            <person name="Vo A."/>
            <person name="Wangchuk T."/>
            <person name="Wangdi T."/>
            <person name="Weiand M."/>
            <person name="Wilkinson J."/>
            <person name="Wilson A."/>
            <person name="Yadav S."/>
            <person name="Young G."/>
            <person name="Yu Q."/>
            <person name="Zembek L."/>
            <person name="Zhong D."/>
            <person name="Zimmer A."/>
            <person name="Zwirko Z."/>
            <person name="Jaffe D.B."/>
            <person name="Alvarez P."/>
            <person name="Brockman W."/>
            <person name="Butler J."/>
            <person name="Chin C."/>
            <person name="Gnerre S."/>
            <person name="Grabherr M."/>
            <person name="Kleber M."/>
            <person name="Mauceli E."/>
            <person name="MacCallum I."/>
        </authorList>
    </citation>
    <scope>NUCLEOTIDE SEQUENCE [LARGE SCALE GENOMIC DNA]</scope>
    <source>
        <strain evidence="2 3">TSC#14021-0224.01</strain>
    </source>
</reference>
<dbReference type="InterPro" id="IPR010512">
    <property type="entry name" value="DUF1091"/>
</dbReference>
<proteinExistence type="predicted"/>
<dbReference type="KEGG" id="der:6554923"/>
<evidence type="ECO:0000256" key="1">
    <source>
        <dbReference type="SAM" id="SignalP"/>
    </source>
</evidence>
<evidence type="ECO:0000313" key="3">
    <source>
        <dbReference type="Proteomes" id="UP000008711"/>
    </source>
</evidence>
<feature type="chain" id="PRO_5002793487" evidence="1">
    <location>
        <begin position="24"/>
        <end position="180"/>
    </location>
</feature>
<dbReference type="Pfam" id="PF06477">
    <property type="entry name" value="DUF1091"/>
    <property type="match status" value="1"/>
</dbReference>
<dbReference type="SMART" id="SM00697">
    <property type="entry name" value="DM8"/>
    <property type="match status" value="1"/>
</dbReference>
<dbReference type="OMA" id="YLYDFIR"/>
<dbReference type="PANTHER" id="PTHR20898:SF0">
    <property type="entry name" value="DAEDALUS ON 3-RELATED"/>
    <property type="match status" value="1"/>
</dbReference>